<evidence type="ECO:0000256" key="1">
    <source>
        <dbReference type="ARBA" id="ARBA00023015"/>
    </source>
</evidence>
<keyword evidence="3" id="KW-0804">Transcription</keyword>
<dbReference type="SUPFAM" id="SSF46689">
    <property type="entry name" value="Homeodomain-like"/>
    <property type="match status" value="1"/>
</dbReference>
<dbReference type="GO" id="GO:0043565">
    <property type="term" value="F:sequence-specific DNA binding"/>
    <property type="evidence" value="ECO:0007669"/>
    <property type="project" value="InterPro"/>
</dbReference>
<dbReference type="InterPro" id="IPR009057">
    <property type="entry name" value="Homeodomain-like_sf"/>
</dbReference>
<dbReference type="InterPro" id="IPR018060">
    <property type="entry name" value="HTH_AraC"/>
</dbReference>
<keyword evidence="6" id="KW-1185">Reference proteome</keyword>
<name>A0A4Q7N097_9BACT</name>
<dbReference type="PROSITE" id="PS01124">
    <property type="entry name" value="HTH_ARAC_FAMILY_2"/>
    <property type="match status" value="1"/>
</dbReference>
<evidence type="ECO:0000313" key="5">
    <source>
        <dbReference type="EMBL" id="RZS74997.1"/>
    </source>
</evidence>
<dbReference type="InterPro" id="IPR003313">
    <property type="entry name" value="AraC-bd"/>
</dbReference>
<dbReference type="Gene3D" id="2.60.120.10">
    <property type="entry name" value="Jelly Rolls"/>
    <property type="match status" value="1"/>
</dbReference>
<evidence type="ECO:0000256" key="3">
    <source>
        <dbReference type="ARBA" id="ARBA00023163"/>
    </source>
</evidence>
<protein>
    <submittedName>
        <fullName evidence="5">AraC family transcriptional regulator</fullName>
    </submittedName>
</protein>
<keyword evidence="2" id="KW-0238">DNA-binding</keyword>
<dbReference type="GO" id="GO:0003700">
    <property type="term" value="F:DNA-binding transcription factor activity"/>
    <property type="evidence" value="ECO:0007669"/>
    <property type="project" value="InterPro"/>
</dbReference>
<dbReference type="InterPro" id="IPR020449">
    <property type="entry name" value="Tscrpt_reg_AraC-type_HTH"/>
</dbReference>
<proteinExistence type="predicted"/>
<dbReference type="PANTHER" id="PTHR43280:SF32">
    <property type="entry name" value="TRANSCRIPTIONAL REGULATORY PROTEIN"/>
    <property type="match status" value="1"/>
</dbReference>
<evidence type="ECO:0000313" key="6">
    <source>
        <dbReference type="Proteomes" id="UP000293874"/>
    </source>
</evidence>
<dbReference type="PANTHER" id="PTHR43280">
    <property type="entry name" value="ARAC-FAMILY TRANSCRIPTIONAL REGULATOR"/>
    <property type="match status" value="1"/>
</dbReference>
<dbReference type="Pfam" id="PF02311">
    <property type="entry name" value="AraC_binding"/>
    <property type="match status" value="1"/>
</dbReference>
<evidence type="ECO:0000259" key="4">
    <source>
        <dbReference type="PROSITE" id="PS01124"/>
    </source>
</evidence>
<gene>
    <name evidence="5" type="ORF">EV199_0852</name>
</gene>
<keyword evidence="1" id="KW-0805">Transcription regulation</keyword>
<dbReference type="AlphaFoldDB" id="A0A4Q7N097"/>
<reference evidence="5 6" key="1">
    <citation type="submission" date="2019-02" db="EMBL/GenBank/DDBJ databases">
        <title>Genomic Encyclopedia of Type Strains, Phase IV (KMG-IV): sequencing the most valuable type-strain genomes for metagenomic binning, comparative biology and taxonomic classification.</title>
        <authorList>
            <person name="Goeker M."/>
        </authorList>
    </citation>
    <scope>NUCLEOTIDE SEQUENCE [LARGE SCALE GENOMIC DNA]</scope>
    <source>
        <strain evidence="5 6">DSM 18116</strain>
    </source>
</reference>
<organism evidence="5 6">
    <name type="scientific">Pseudobacter ginsenosidimutans</name>
    <dbReference type="NCBI Taxonomy" id="661488"/>
    <lineage>
        <taxon>Bacteria</taxon>
        <taxon>Pseudomonadati</taxon>
        <taxon>Bacteroidota</taxon>
        <taxon>Chitinophagia</taxon>
        <taxon>Chitinophagales</taxon>
        <taxon>Chitinophagaceae</taxon>
        <taxon>Pseudobacter</taxon>
    </lineage>
</organism>
<dbReference type="Gene3D" id="1.10.10.60">
    <property type="entry name" value="Homeodomain-like"/>
    <property type="match status" value="1"/>
</dbReference>
<dbReference type="RefSeq" id="WP_130539410.1">
    <property type="nucleotide sequence ID" value="NZ_CP042431.1"/>
</dbReference>
<accession>A0A4Q7N097</accession>
<evidence type="ECO:0000256" key="2">
    <source>
        <dbReference type="ARBA" id="ARBA00023125"/>
    </source>
</evidence>
<dbReference type="PRINTS" id="PR00032">
    <property type="entry name" value="HTHARAC"/>
</dbReference>
<feature type="domain" description="HTH araC/xylS-type" evidence="4">
    <location>
        <begin position="192"/>
        <end position="290"/>
    </location>
</feature>
<dbReference type="Proteomes" id="UP000293874">
    <property type="component" value="Unassembled WGS sequence"/>
</dbReference>
<dbReference type="InterPro" id="IPR037923">
    <property type="entry name" value="HTH-like"/>
</dbReference>
<sequence length="294" mass="33960">MAKQILPTYSICSIADTPVTKNDFMTDRFSHYLEAHKDLHFPHKHSFYHLVFFTEGSGSHSIDFINFPVEPGQIYFMTPGQVHEWDFRKNPEGYIINFSENYISTLVMNARYLDQFVFFSGNAAEQVINIPKQERPQLVQLLESILREEAAGADLKDDMIRTVMIQLFIHVNRLAAPAEKIPVANYNSVLLKNFQKLIDLHYREKKLTRDYAAMLFVTPNHLNALSKHVTGKPAGELIRDRVILEAKRLLVNADMSIAEVATDLEFEDNSYFSKFFKKYTGQTPESFRKSILDK</sequence>
<dbReference type="SUPFAM" id="SSF51215">
    <property type="entry name" value="Regulatory protein AraC"/>
    <property type="match status" value="1"/>
</dbReference>
<dbReference type="OrthoDB" id="2585681at2"/>
<dbReference type="Pfam" id="PF12833">
    <property type="entry name" value="HTH_18"/>
    <property type="match status" value="1"/>
</dbReference>
<dbReference type="EMBL" id="SGXA01000001">
    <property type="protein sequence ID" value="RZS74997.1"/>
    <property type="molecule type" value="Genomic_DNA"/>
</dbReference>
<dbReference type="SMART" id="SM00342">
    <property type="entry name" value="HTH_ARAC"/>
    <property type="match status" value="1"/>
</dbReference>
<comment type="caution">
    <text evidence="5">The sequence shown here is derived from an EMBL/GenBank/DDBJ whole genome shotgun (WGS) entry which is preliminary data.</text>
</comment>
<dbReference type="InterPro" id="IPR014710">
    <property type="entry name" value="RmlC-like_jellyroll"/>
</dbReference>